<reference evidence="2 3" key="1">
    <citation type="journal article" date="2021" name="ISME Commun">
        <title>Automated analysis of genomic sequences facilitates high-throughput and comprehensive description of bacteria.</title>
        <authorList>
            <person name="Hitch T.C.A."/>
        </authorList>
    </citation>
    <scope>NUCLEOTIDE SEQUENCE [LARGE SCALE GENOMIC DNA]</scope>
    <source>
        <strain evidence="2 3">Sanger_23</strain>
    </source>
</reference>
<dbReference type="InterPro" id="IPR035965">
    <property type="entry name" value="PAS-like_dom_sf"/>
</dbReference>
<evidence type="ECO:0000313" key="2">
    <source>
        <dbReference type="EMBL" id="MCU6764195.1"/>
    </source>
</evidence>
<evidence type="ECO:0000259" key="1">
    <source>
        <dbReference type="SMART" id="SM00850"/>
    </source>
</evidence>
<proteinExistence type="predicted"/>
<accession>A0ABT2TPN5</accession>
<comment type="caution">
    <text evidence="2">The sequence shown here is derived from an EMBL/GenBank/DDBJ whole genome shotgun (WGS) entry which is preliminary data.</text>
</comment>
<name>A0ABT2TPN5_9FIRM</name>
<keyword evidence="2" id="KW-0238">DNA-binding</keyword>
<dbReference type="EMBL" id="JAOQJL010000003">
    <property type="protein sequence ID" value="MCU6764195.1"/>
    <property type="molecule type" value="Genomic_DNA"/>
</dbReference>
<feature type="domain" description="HTH LytTR-type" evidence="1">
    <location>
        <begin position="8"/>
        <end position="102"/>
    </location>
</feature>
<organism evidence="2 3">
    <name type="scientific">Blautia ammoniilytica</name>
    <dbReference type="NCBI Taxonomy" id="2981782"/>
    <lineage>
        <taxon>Bacteria</taxon>
        <taxon>Bacillati</taxon>
        <taxon>Bacillota</taxon>
        <taxon>Clostridia</taxon>
        <taxon>Lachnospirales</taxon>
        <taxon>Lachnospiraceae</taxon>
        <taxon>Blautia</taxon>
    </lineage>
</organism>
<keyword evidence="3" id="KW-1185">Reference proteome</keyword>
<dbReference type="GO" id="GO:0003677">
    <property type="term" value="F:DNA binding"/>
    <property type="evidence" value="ECO:0007669"/>
    <property type="project" value="UniProtKB-KW"/>
</dbReference>
<protein>
    <submittedName>
        <fullName evidence="2">LytTR family transcriptional regulator DNA-binding domain-containing protein</fullName>
    </submittedName>
</protein>
<dbReference type="SUPFAM" id="SSF55785">
    <property type="entry name" value="PYP-like sensor domain (PAS domain)"/>
    <property type="match status" value="1"/>
</dbReference>
<dbReference type="SMART" id="SM00850">
    <property type="entry name" value="LytTR"/>
    <property type="match status" value="1"/>
</dbReference>
<dbReference type="Proteomes" id="UP001652409">
    <property type="component" value="Unassembled WGS sequence"/>
</dbReference>
<dbReference type="Pfam" id="PF04397">
    <property type="entry name" value="LytTR"/>
    <property type="match status" value="1"/>
</dbReference>
<dbReference type="InterPro" id="IPR007492">
    <property type="entry name" value="LytTR_DNA-bd_dom"/>
</dbReference>
<dbReference type="Gene3D" id="3.30.450.20">
    <property type="entry name" value="PAS domain"/>
    <property type="match status" value="1"/>
</dbReference>
<evidence type="ECO:0000313" key="3">
    <source>
        <dbReference type="Proteomes" id="UP001652409"/>
    </source>
</evidence>
<gene>
    <name evidence="2" type="ORF">OCV61_02070</name>
</gene>
<dbReference type="RefSeq" id="WP_262582608.1">
    <property type="nucleotide sequence ID" value="NZ_JAOQJL010000003.1"/>
</dbReference>
<sequence>MSRVQYLFRSRNIIPDTIKYIVREDKRSVIYFMDNQKISTSIPMKEIMTMLPEKDFVSIQKGVIVAVKQILDISNSGVYTMTDGKIIQGRKRYLSEHKNRRAALALHVADAEGNFYPPMGLLEKCSLLDDLPLPYCVIELVFDKAGKGIDFIFRYCNKAMSTLTSFSSEAMIGHSFYEIFSNGDKKWLITYADVALNGGQHVIRDIGPDPEKSMNVYCYQPADGYCACVLVQE</sequence>
<dbReference type="Gene3D" id="2.40.50.1020">
    <property type="entry name" value="LytTr DNA-binding domain"/>
    <property type="match status" value="1"/>
</dbReference>